<evidence type="ECO:0000256" key="1">
    <source>
        <dbReference type="SAM" id="Phobius"/>
    </source>
</evidence>
<organism evidence="2">
    <name type="scientific">mine drainage metagenome</name>
    <dbReference type="NCBI Taxonomy" id="410659"/>
    <lineage>
        <taxon>unclassified sequences</taxon>
        <taxon>metagenomes</taxon>
        <taxon>ecological metagenomes</taxon>
    </lineage>
</organism>
<dbReference type="AlphaFoldDB" id="E6Q364"/>
<keyword evidence="1" id="KW-1133">Transmembrane helix</keyword>
<dbReference type="EMBL" id="CABO01000019">
    <property type="protein sequence ID" value="CBI01624.1"/>
    <property type="molecule type" value="Genomic_DNA"/>
</dbReference>
<keyword evidence="1" id="KW-0472">Membrane</keyword>
<sequence>MPNDTTLRARIHAALASPTPPALDLAAVHYRAENPVRTVKAAPRKGRIAAIALAIAIPAVAFAATPQSLIRATMHRLAVAYFGATAADGLAQALPNAGQQQRMVRIMKTFKGTSTKSVTFINGAIVHPIPLAEALQQASHEFHVVLPQHLPGGAASTDAIYAGGTLSYGYRLRGGGVLDVTVKRATKQNSKPARKLGAFTARFSKDGRLLRSARVNIVRFAVADEVIAFQSARLSTAQLAAIGRQMGGREIGSSQ</sequence>
<gene>
    <name evidence="2" type="ORF">CARN4_1945</name>
</gene>
<keyword evidence="1" id="KW-0812">Transmembrane</keyword>
<protein>
    <submittedName>
        <fullName evidence="2">Uncharacterized protein</fullName>
    </submittedName>
</protein>
<name>E6Q364_9ZZZZ</name>
<proteinExistence type="predicted"/>
<comment type="caution">
    <text evidence="2">The sequence shown here is derived from an EMBL/GenBank/DDBJ whole genome shotgun (WGS) entry which is preliminary data.</text>
</comment>
<reference evidence="2" key="1">
    <citation type="submission" date="2009-10" db="EMBL/GenBank/DDBJ databases">
        <title>Diversity of trophic interactions inside an arsenic-rich microbial ecosystem.</title>
        <authorList>
            <person name="Bertin P.N."/>
            <person name="Heinrich-Salmeron A."/>
            <person name="Pelletier E."/>
            <person name="Goulhen-Chollet F."/>
            <person name="Arsene-Ploetze F."/>
            <person name="Gallien S."/>
            <person name="Calteau A."/>
            <person name="Vallenet D."/>
            <person name="Casiot C."/>
            <person name="Chane-Woon-Ming B."/>
            <person name="Giloteaux L."/>
            <person name="Barakat M."/>
            <person name="Bonnefoy V."/>
            <person name="Bruneel O."/>
            <person name="Chandler M."/>
            <person name="Cleiss J."/>
            <person name="Duran R."/>
            <person name="Elbaz-Poulichet F."/>
            <person name="Fonknechten N."/>
            <person name="Lauga B."/>
            <person name="Mornico D."/>
            <person name="Ortet P."/>
            <person name="Schaeffer C."/>
            <person name="Siguier P."/>
            <person name="Alexander Thil Smith A."/>
            <person name="Van Dorsselaer A."/>
            <person name="Weissenbach J."/>
            <person name="Medigue C."/>
            <person name="Le Paslier D."/>
        </authorList>
    </citation>
    <scope>NUCLEOTIDE SEQUENCE</scope>
</reference>
<evidence type="ECO:0000313" key="2">
    <source>
        <dbReference type="EMBL" id="CBI01624.1"/>
    </source>
</evidence>
<feature type="transmembrane region" description="Helical" evidence="1">
    <location>
        <begin position="46"/>
        <end position="64"/>
    </location>
</feature>
<accession>E6Q364</accession>